<evidence type="ECO:0000313" key="4">
    <source>
        <dbReference type="Proteomes" id="UP000694580"/>
    </source>
</evidence>
<dbReference type="SUPFAM" id="SSF50249">
    <property type="entry name" value="Nucleic acid-binding proteins"/>
    <property type="match status" value="1"/>
</dbReference>
<reference evidence="3" key="2">
    <citation type="submission" date="2025-08" db="UniProtKB">
        <authorList>
            <consortium name="Ensembl"/>
        </authorList>
    </citation>
    <scope>IDENTIFICATION</scope>
</reference>
<keyword evidence="4" id="KW-1185">Reference proteome</keyword>
<feature type="compositionally biased region" description="Basic and acidic residues" evidence="1">
    <location>
        <begin position="106"/>
        <end position="115"/>
    </location>
</feature>
<name>A0AAY4E2W1_9TELE</name>
<accession>A0AAY4E2W1</accession>
<evidence type="ECO:0000259" key="2">
    <source>
        <dbReference type="Pfam" id="PF00313"/>
    </source>
</evidence>
<dbReference type="InterPro" id="IPR050181">
    <property type="entry name" value="Cold_shock_domain"/>
</dbReference>
<proteinExistence type="predicted"/>
<feature type="compositionally biased region" description="Basic residues" evidence="1">
    <location>
        <begin position="204"/>
        <end position="216"/>
    </location>
</feature>
<dbReference type="GeneTree" id="ENSGT00940000153341"/>
<protein>
    <recommendedName>
        <fullName evidence="2">CSD domain-containing protein</fullName>
    </recommendedName>
</protein>
<dbReference type="Ensembl" id="ENSDCDT00010061654.1">
    <property type="protein sequence ID" value="ENSDCDP00010051206.1"/>
    <property type="gene ID" value="ENSDCDG00010030205.1"/>
</dbReference>
<dbReference type="Proteomes" id="UP000694580">
    <property type="component" value="Chromosome 2"/>
</dbReference>
<organism evidence="3 4">
    <name type="scientific">Denticeps clupeoides</name>
    <name type="common">denticle herring</name>
    <dbReference type="NCBI Taxonomy" id="299321"/>
    <lineage>
        <taxon>Eukaryota</taxon>
        <taxon>Metazoa</taxon>
        <taxon>Chordata</taxon>
        <taxon>Craniata</taxon>
        <taxon>Vertebrata</taxon>
        <taxon>Euteleostomi</taxon>
        <taxon>Actinopterygii</taxon>
        <taxon>Neopterygii</taxon>
        <taxon>Teleostei</taxon>
        <taxon>Clupei</taxon>
        <taxon>Clupeiformes</taxon>
        <taxon>Denticipitoidei</taxon>
        <taxon>Denticipitidae</taxon>
        <taxon>Denticeps</taxon>
    </lineage>
</organism>
<reference evidence="3" key="3">
    <citation type="submission" date="2025-09" db="UniProtKB">
        <authorList>
            <consortium name="Ensembl"/>
        </authorList>
    </citation>
    <scope>IDENTIFICATION</scope>
</reference>
<feature type="region of interest" description="Disordered" evidence="1">
    <location>
        <begin position="150"/>
        <end position="222"/>
    </location>
</feature>
<feature type="compositionally biased region" description="Basic and acidic residues" evidence="1">
    <location>
        <begin position="166"/>
        <end position="180"/>
    </location>
</feature>
<reference evidence="3 4" key="1">
    <citation type="submission" date="2020-06" db="EMBL/GenBank/DDBJ databases">
        <authorList>
            <consortium name="Wellcome Sanger Institute Data Sharing"/>
        </authorList>
    </citation>
    <scope>NUCLEOTIDE SEQUENCE [LARGE SCALE GENOMIC DNA]</scope>
</reference>
<dbReference type="AlphaFoldDB" id="A0AAY4E2W1"/>
<sequence length="257" mass="29455">KRERTVETKKRGTTGCVLQLRPKQTLVLGTVKWLNVRKGYGFINRNDTKETRFWEKGAETANVTGPGGVPVQGSKYAADRNRYRWYPRRRGPPRDYQDNYQSDGESEGREKRESQEIVPEGDAQEQFPWQATLSTVLWWSRPGQTNEAELRQRLQTKGSPTSQTSEGRRGRQREPGRRQPEPGSPPEALQTTAADAPRPPSLRMAKRARQPKHPLRKLPLPRLSRAGLSKHWLTISTHCTVKSTRRNIKDLSNKKQI</sequence>
<dbReference type="PANTHER" id="PTHR11544">
    <property type="entry name" value="COLD SHOCK DOMAIN CONTAINING PROTEINS"/>
    <property type="match status" value="1"/>
</dbReference>
<feature type="region of interest" description="Disordered" evidence="1">
    <location>
        <begin position="60"/>
        <end position="126"/>
    </location>
</feature>
<dbReference type="InterPro" id="IPR012340">
    <property type="entry name" value="NA-bd_OB-fold"/>
</dbReference>
<dbReference type="GO" id="GO:0003676">
    <property type="term" value="F:nucleic acid binding"/>
    <property type="evidence" value="ECO:0007669"/>
    <property type="project" value="InterPro"/>
</dbReference>
<evidence type="ECO:0000313" key="3">
    <source>
        <dbReference type="Ensembl" id="ENSDCDP00010051206.1"/>
    </source>
</evidence>
<feature type="domain" description="CSD" evidence="2">
    <location>
        <begin position="29"/>
        <end position="50"/>
    </location>
</feature>
<dbReference type="InterPro" id="IPR002059">
    <property type="entry name" value="CSP_DNA-bd"/>
</dbReference>
<evidence type="ECO:0000256" key="1">
    <source>
        <dbReference type="SAM" id="MobiDB-lite"/>
    </source>
</evidence>
<dbReference type="Gene3D" id="2.40.50.140">
    <property type="entry name" value="Nucleic acid-binding proteins"/>
    <property type="match status" value="1"/>
</dbReference>
<dbReference type="Pfam" id="PF00313">
    <property type="entry name" value="CSD"/>
    <property type="match status" value="1"/>
</dbReference>
<feature type="compositionally biased region" description="Polar residues" evidence="1">
    <location>
        <begin position="150"/>
        <end position="164"/>
    </location>
</feature>